<reference evidence="3" key="2">
    <citation type="submission" date="2024-04" db="EMBL/GenBank/DDBJ databases">
        <authorList>
            <person name="Chen Y."/>
            <person name="Shah S."/>
            <person name="Dougan E. K."/>
            <person name="Thang M."/>
            <person name="Chan C."/>
        </authorList>
    </citation>
    <scope>NUCLEOTIDE SEQUENCE [LARGE SCALE GENOMIC DNA]</scope>
</reference>
<feature type="region of interest" description="Disordered" evidence="1">
    <location>
        <begin position="1"/>
        <end position="21"/>
    </location>
</feature>
<evidence type="ECO:0000313" key="2">
    <source>
        <dbReference type="EMBL" id="CAI3990847.1"/>
    </source>
</evidence>
<protein>
    <submittedName>
        <fullName evidence="2">Uncharacterized protein</fullName>
    </submittedName>
</protein>
<reference evidence="2" key="1">
    <citation type="submission" date="2022-10" db="EMBL/GenBank/DDBJ databases">
        <authorList>
            <person name="Chen Y."/>
            <person name="Dougan E. K."/>
            <person name="Chan C."/>
            <person name="Rhodes N."/>
            <person name="Thang M."/>
        </authorList>
    </citation>
    <scope>NUCLEOTIDE SEQUENCE</scope>
</reference>
<keyword evidence="4" id="KW-1185">Reference proteome</keyword>
<accession>A0A9P1FYG3</accession>
<organism evidence="2">
    <name type="scientific">Cladocopium goreaui</name>
    <dbReference type="NCBI Taxonomy" id="2562237"/>
    <lineage>
        <taxon>Eukaryota</taxon>
        <taxon>Sar</taxon>
        <taxon>Alveolata</taxon>
        <taxon>Dinophyceae</taxon>
        <taxon>Suessiales</taxon>
        <taxon>Symbiodiniaceae</taxon>
        <taxon>Cladocopium</taxon>
    </lineage>
</organism>
<gene>
    <name evidence="2" type="ORF">C1SCF055_LOCUS17799</name>
</gene>
<dbReference type="Proteomes" id="UP001152797">
    <property type="component" value="Unassembled WGS sequence"/>
</dbReference>
<dbReference type="EMBL" id="CAMXCT020001523">
    <property type="protein sequence ID" value="CAL1144222.1"/>
    <property type="molecule type" value="Genomic_DNA"/>
</dbReference>
<dbReference type="EMBL" id="CAMXCT030001523">
    <property type="protein sequence ID" value="CAL4778159.1"/>
    <property type="molecule type" value="Genomic_DNA"/>
</dbReference>
<dbReference type="AlphaFoldDB" id="A0A9P1FYG3"/>
<name>A0A9P1FYG3_9DINO</name>
<dbReference type="EMBL" id="CAMXCT010001523">
    <property type="protein sequence ID" value="CAI3990847.1"/>
    <property type="molecule type" value="Genomic_DNA"/>
</dbReference>
<evidence type="ECO:0000313" key="4">
    <source>
        <dbReference type="Proteomes" id="UP001152797"/>
    </source>
</evidence>
<evidence type="ECO:0000313" key="3">
    <source>
        <dbReference type="EMBL" id="CAL1144222.1"/>
    </source>
</evidence>
<feature type="compositionally biased region" description="Low complexity" evidence="1">
    <location>
        <begin position="10"/>
        <end position="21"/>
    </location>
</feature>
<comment type="caution">
    <text evidence="2">The sequence shown here is derived from an EMBL/GenBank/DDBJ whole genome shotgun (WGS) entry which is preliminary data.</text>
</comment>
<sequence length="269" mass="28919">MGRFKKVTSGAAGAAAPPADAAPTVTDLSLLTTMSPLPLGGVTTIGRVTFLFGNTEGRWPAVKLVLSGMKTGDRDAPQVLVKMNMKPTPCPSIDALVMVSNAEIRDAWRSSQGIIPESLVVPQLASRELSVTFPAPKRRRDALQSSIQILAEHPHADSFPMASFDVLELGHVPVGQSDIYVACCFKVAEVGPVSGEGERFRRQVRVVGTEEGSTESWTVVLFDSHAESDLLQRDRLLVLAGALVSSSPRTLLGYANLSCLMEYRVDDEE</sequence>
<evidence type="ECO:0000256" key="1">
    <source>
        <dbReference type="SAM" id="MobiDB-lite"/>
    </source>
</evidence>
<proteinExistence type="predicted"/>